<dbReference type="PROSITE" id="PS00723">
    <property type="entry name" value="POLYPRENYL_SYNTHASE_1"/>
    <property type="match status" value="1"/>
</dbReference>
<dbReference type="Gene3D" id="1.10.600.10">
    <property type="entry name" value="Farnesyl Diphosphate Synthase"/>
    <property type="match status" value="1"/>
</dbReference>
<evidence type="ECO:0008006" key="9">
    <source>
        <dbReference type="Google" id="ProtNLM"/>
    </source>
</evidence>
<dbReference type="Proteomes" id="UP000228495">
    <property type="component" value="Unassembled WGS sequence"/>
</dbReference>
<evidence type="ECO:0000256" key="4">
    <source>
        <dbReference type="ARBA" id="ARBA00022723"/>
    </source>
</evidence>
<evidence type="ECO:0000256" key="2">
    <source>
        <dbReference type="ARBA" id="ARBA00006706"/>
    </source>
</evidence>
<gene>
    <name evidence="7" type="ORF">COX05_05130</name>
</gene>
<name>A0A2H0BEE1_UNCKA</name>
<comment type="similarity">
    <text evidence="2 6">Belongs to the FPP/GGPP synthase family.</text>
</comment>
<dbReference type="SUPFAM" id="SSF48576">
    <property type="entry name" value="Terpenoid synthases"/>
    <property type="match status" value="1"/>
</dbReference>
<keyword evidence="3 6" id="KW-0808">Transferase</keyword>
<evidence type="ECO:0000256" key="5">
    <source>
        <dbReference type="ARBA" id="ARBA00022842"/>
    </source>
</evidence>
<protein>
    <recommendedName>
        <fullName evidence="9">Polyprenyl synthetase</fullName>
    </recommendedName>
</protein>
<reference evidence="7 8" key="1">
    <citation type="submission" date="2017-09" db="EMBL/GenBank/DDBJ databases">
        <title>Depth-based differentiation of microbial function through sediment-hosted aquifers and enrichment of novel symbionts in the deep terrestrial subsurface.</title>
        <authorList>
            <person name="Probst A.J."/>
            <person name="Ladd B."/>
            <person name="Jarett J.K."/>
            <person name="Geller-Mcgrath D.E."/>
            <person name="Sieber C.M."/>
            <person name="Emerson J.B."/>
            <person name="Anantharaman K."/>
            <person name="Thomas B.C."/>
            <person name="Malmstrom R."/>
            <person name="Stieglmeier M."/>
            <person name="Klingl A."/>
            <person name="Woyke T."/>
            <person name="Ryan C.M."/>
            <person name="Banfield J.F."/>
        </authorList>
    </citation>
    <scope>NUCLEOTIDE SEQUENCE [LARGE SCALE GENOMIC DNA]</scope>
    <source>
        <strain evidence="7">CG22_combo_CG10-13_8_21_14_all_39_12</strain>
    </source>
</reference>
<dbReference type="CDD" id="cd00685">
    <property type="entry name" value="Trans_IPPS_HT"/>
    <property type="match status" value="1"/>
</dbReference>
<evidence type="ECO:0000313" key="7">
    <source>
        <dbReference type="EMBL" id="PIP56032.1"/>
    </source>
</evidence>
<accession>A0A2H0BEE1</accession>
<evidence type="ECO:0000256" key="3">
    <source>
        <dbReference type="ARBA" id="ARBA00022679"/>
    </source>
</evidence>
<sequence length="371" mass="41641">MYRVGYTFDIIRFVDGSIGKQFLKDYFKRTDESFGVFFDAKIREANSISNIPAELLRRFAVTARKGKKIRGALLTLGYQMSGGTNNEAIDTASFIPELFHTAGLVHDDIMDQDNVRRGLPSLHYQYADMGKTLNISTDLMHYGESMAMDIADAVFFLSWDVLLNLPFDDNLIRKTGLIYSQYVTRCAYGQALDVTNIEIDGATEEDILKVHKYKTAEYTGVMPLLMGSALAGDIDDTRKQAIIEYGTAFGWAFQIQDDILGIYADEQELGKPLGSDIEEGKNTLLTLHLSKHGTSEQKAFLKEVLGKENISAENVEKMREVLKDAGSFKYVYDLGLMYVENAKQAIPAVTSDKTYQDILESMAVFMMERAT</sequence>
<dbReference type="AlphaFoldDB" id="A0A2H0BEE1"/>
<evidence type="ECO:0000313" key="8">
    <source>
        <dbReference type="Proteomes" id="UP000228495"/>
    </source>
</evidence>
<dbReference type="InterPro" id="IPR008949">
    <property type="entry name" value="Isoprenoid_synthase_dom_sf"/>
</dbReference>
<keyword evidence="5" id="KW-0460">Magnesium</keyword>
<proteinExistence type="inferred from homology"/>
<dbReference type="GO" id="GO:0008299">
    <property type="term" value="P:isoprenoid biosynthetic process"/>
    <property type="evidence" value="ECO:0007669"/>
    <property type="project" value="InterPro"/>
</dbReference>
<dbReference type="GO" id="GO:0046872">
    <property type="term" value="F:metal ion binding"/>
    <property type="evidence" value="ECO:0007669"/>
    <property type="project" value="UniProtKB-KW"/>
</dbReference>
<keyword evidence="4" id="KW-0479">Metal-binding</keyword>
<dbReference type="GO" id="GO:0004659">
    <property type="term" value="F:prenyltransferase activity"/>
    <property type="evidence" value="ECO:0007669"/>
    <property type="project" value="InterPro"/>
</dbReference>
<dbReference type="PANTHER" id="PTHR12001:SF85">
    <property type="entry name" value="SHORT CHAIN ISOPRENYL DIPHOSPHATE SYNTHASE"/>
    <property type="match status" value="1"/>
</dbReference>
<dbReference type="PROSITE" id="PS00444">
    <property type="entry name" value="POLYPRENYL_SYNTHASE_2"/>
    <property type="match status" value="1"/>
</dbReference>
<dbReference type="Pfam" id="PF00348">
    <property type="entry name" value="polyprenyl_synt"/>
    <property type="match status" value="1"/>
</dbReference>
<dbReference type="InterPro" id="IPR000092">
    <property type="entry name" value="Polyprenyl_synt"/>
</dbReference>
<organism evidence="7 8">
    <name type="scientific">candidate division WWE3 bacterium CG22_combo_CG10-13_8_21_14_all_39_12</name>
    <dbReference type="NCBI Taxonomy" id="1975094"/>
    <lineage>
        <taxon>Bacteria</taxon>
        <taxon>Katanobacteria</taxon>
    </lineage>
</organism>
<dbReference type="SFLD" id="SFLDS00005">
    <property type="entry name" value="Isoprenoid_Synthase_Type_I"/>
    <property type="match status" value="1"/>
</dbReference>
<dbReference type="InterPro" id="IPR033749">
    <property type="entry name" value="Polyprenyl_synt_CS"/>
</dbReference>
<dbReference type="EMBL" id="PCSU01000092">
    <property type="protein sequence ID" value="PIP56032.1"/>
    <property type="molecule type" value="Genomic_DNA"/>
</dbReference>
<comment type="cofactor">
    <cofactor evidence="1">
        <name>Mg(2+)</name>
        <dbReference type="ChEBI" id="CHEBI:18420"/>
    </cofactor>
</comment>
<dbReference type="PANTHER" id="PTHR12001">
    <property type="entry name" value="GERANYLGERANYL PYROPHOSPHATE SYNTHASE"/>
    <property type="match status" value="1"/>
</dbReference>
<evidence type="ECO:0000256" key="6">
    <source>
        <dbReference type="RuleBase" id="RU004466"/>
    </source>
</evidence>
<comment type="caution">
    <text evidence="7">The sequence shown here is derived from an EMBL/GenBank/DDBJ whole genome shotgun (WGS) entry which is preliminary data.</text>
</comment>
<evidence type="ECO:0000256" key="1">
    <source>
        <dbReference type="ARBA" id="ARBA00001946"/>
    </source>
</evidence>